<dbReference type="SUPFAM" id="SSF52540">
    <property type="entry name" value="P-loop containing nucleoside triphosphate hydrolases"/>
    <property type="match status" value="2"/>
</dbReference>
<evidence type="ECO:0000313" key="2">
    <source>
        <dbReference type="EMBL" id="GAA3973762.1"/>
    </source>
</evidence>
<proteinExistence type="predicted"/>
<accession>A0ABP7PZK3</accession>
<dbReference type="Proteomes" id="UP001500742">
    <property type="component" value="Unassembled WGS sequence"/>
</dbReference>
<organism evidence="2 3">
    <name type="scientific">Mucilaginibacter dorajii</name>
    <dbReference type="NCBI Taxonomy" id="692994"/>
    <lineage>
        <taxon>Bacteria</taxon>
        <taxon>Pseudomonadati</taxon>
        <taxon>Bacteroidota</taxon>
        <taxon>Sphingobacteriia</taxon>
        <taxon>Sphingobacteriales</taxon>
        <taxon>Sphingobacteriaceae</taxon>
        <taxon>Mucilaginibacter</taxon>
    </lineage>
</organism>
<dbReference type="InterPro" id="IPR027417">
    <property type="entry name" value="P-loop_NTPase"/>
</dbReference>
<protein>
    <submittedName>
        <fullName evidence="2">AAA family ATPase</fullName>
    </submittedName>
</protein>
<dbReference type="CDD" id="cd18809">
    <property type="entry name" value="SF1_C_RecD"/>
    <property type="match status" value="1"/>
</dbReference>
<evidence type="ECO:0000259" key="1">
    <source>
        <dbReference type="Pfam" id="PF13538"/>
    </source>
</evidence>
<dbReference type="Gene3D" id="3.40.50.300">
    <property type="entry name" value="P-loop containing nucleotide triphosphate hydrolases"/>
    <property type="match status" value="2"/>
</dbReference>
<dbReference type="InterPro" id="IPR027785">
    <property type="entry name" value="UvrD-like_helicase_C"/>
</dbReference>
<feature type="domain" description="UvrD-like helicase C-terminal" evidence="1">
    <location>
        <begin position="413"/>
        <end position="464"/>
    </location>
</feature>
<gene>
    <name evidence="2" type="ORF">GCM10022210_24960</name>
</gene>
<dbReference type="RefSeq" id="WP_259087966.1">
    <property type="nucleotide sequence ID" value="NZ_BAAAZC010000019.1"/>
</dbReference>
<reference evidence="3" key="1">
    <citation type="journal article" date="2019" name="Int. J. Syst. Evol. Microbiol.">
        <title>The Global Catalogue of Microorganisms (GCM) 10K type strain sequencing project: providing services to taxonomists for standard genome sequencing and annotation.</title>
        <authorList>
            <consortium name="The Broad Institute Genomics Platform"/>
            <consortium name="The Broad Institute Genome Sequencing Center for Infectious Disease"/>
            <person name="Wu L."/>
            <person name="Ma J."/>
        </authorList>
    </citation>
    <scope>NUCLEOTIDE SEQUENCE [LARGE SCALE GENOMIC DNA]</scope>
    <source>
        <strain evidence="3">JCM 16601</strain>
    </source>
</reference>
<name>A0ABP7PZK3_9SPHI</name>
<dbReference type="Pfam" id="PF13538">
    <property type="entry name" value="UvrD_C_2"/>
    <property type="match status" value="1"/>
</dbReference>
<evidence type="ECO:0000313" key="3">
    <source>
        <dbReference type="Proteomes" id="UP001500742"/>
    </source>
</evidence>
<dbReference type="EMBL" id="BAAAZC010000019">
    <property type="protein sequence ID" value="GAA3973762.1"/>
    <property type="molecule type" value="Genomic_DNA"/>
</dbReference>
<comment type="caution">
    <text evidence="2">The sequence shown here is derived from an EMBL/GenBank/DDBJ whole genome shotgun (WGS) entry which is preliminary data.</text>
</comment>
<dbReference type="Pfam" id="PF13604">
    <property type="entry name" value="AAA_30"/>
    <property type="match status" value="1"/>
</dbReference>
<sequence>MADQPVLNSDQKAAFKAIHKFLQHPTANVFVLKGYAGTGKTFLMQRVGKWLEEKEKKFTMLAATGRAATVLRGKTGFTATTVHGEVYNFSKIDGIDEHPTANAAASANAQMTLQFTTRPPDQDPMIYIVDEASMLSAEMMQSDNFAVFGSGMLLNDFFEVAGKNKIIFVGDPCQLPPVGSSFSPALDVKWLEDQNHVAVSFTLTTIERTKDGYDILVLAGAIRKMRDDKEPPRFPKLPAANLKNVRLHTTDRSLFAAYANKYRASGTNTTLAIARRNKMVMQINRAMRRELFGSEHEPLRQGDVLLVTQNNYAAPLTNGDFVVIDELGEIKTKATLKFQKIRITALASGKEFSIMLSLDALNSMKGNLSNDDSKYLMIDFNTRMREKGISANTESYREAMREDEYLNCLKASYGYAVTCHKAQGGEWNDVYLFLEKSMYGMPYPELCNWWYTATTRAREELNLVNNWWIG</sequence>
<keyword evidence="3" id="KW-1185">Reference proteome</keyword>